<dbReference type="Pfam" id="PF00076">
    <property type="entry name" value="RRM_1"/>
    <property type="match status" value="1"/>
</dbReference>
<dbReference type="Proteomes" id="UP000265520">
    <property type="component" value="Unassembled WGS sequence"/>
</dbReference>
<evidence type="ECO:0000259" key="1">
    <source>
        <dbReference type="Pfam" id="PF00076"/>
    </source>
</evidence>
<feature type="non-terminal residue" evidence="2">
    <location>
        <position position="1"/>
    </location>
</feature>
<dbReference type="EMBL" id="LXQA010148648">
    <property type="protein sequence ID" value="MCI25684.1"/>
    <property type="molecule type" value="Genomic_DNA"/>
</dbReference>
<protein>
    <submittedName>
        <fullName evidence="2">Eukaryotic translation initiation factor 3 subunit G-like</fullName>
    </submittedName>
</protein>
<dbReference type="InterPro" id="IPR012677">
    <property type="entry name" value="Nucleotide-bd_a/b_plait_sf"/>
</dbReference>
<evidence type="ECO:0000313" key="2">
    <source>
        <dbReference type="EMBL" id="MCI25684.1"/>
    </source>
</evidence>
<dbReference type="GO" id="GO:0003743">
    <property type="term" value="F:translation initiation factor activity"/>
    <property type="evidence" value="ECO:0007669"/>
    <property type="project" value="UniProtKB-KW"/>
</dbReference>
<dbReference type="GO" id="GO:0003723">
    <property type="term" value="F:RNA binding"/>
    <property type="evidence" value="ECO:0007669"/>
    <property type="project" value="InterPro"/>
</dbReference>
<organism evidence="2 3">
    <name type="scientific">Trifolium medium</name>
    <dbReference type="NCBI Taxonomy" id="97028"/>
    <lineage>
        <taxon>Eukaryota</taxon>
        <taxon>Viridiplantae</taxon>
        <taxon>Streptophyta</taxon>
        <taxon>Embryophyta</taxon>
        <taxon>Tracheophyta</taxon>
        <taxon>Spermatophyta</taxon>
        <taxon>Magnoliopsida</taxon>
        <taxon>eudicotyledons</taxon>
        <taxon>Gunneridae</taxon>
        <taxon>Pentapetalae</taxon>
        <taxon>rosids</taxon>
        <taxon>fabids</taxon>
        <taxon>Fabales</taxon>
        <taxon>Fabaceae</taxon>
        <taxon>Papilionoideae</taxon>
        <taxon>50 kb inversion clade</taxon>
        <taxon>NPAAA clade</taxon>
        <taxon>Hologalegina</taxon>
        <taxon>IRL clade</taxon>
        <taxon>Trifolieae</taxon>
        <taxon>Trifolium</taxon>
    </lineage>
</organism>
<dbReference type="Gene3D" id="3.30.70.330">
    <property type="match status" value="1"/>
</dbReference>
<evidence type="ECO:0000313" key="3">
    <source>
        <dbReference type="Proteomes" id="UP000265520"/>
    </source>
</evidence>
<accession>A0A392QP93</accession>
<name>A0A392QP93_9FABA</name>
<dbReference type="AlphaFoldDB" id="A0A392QP93"/>
<dbReference type="InterPro" id="IPR000504">
    <property type="entry name" value="RRM_dom"/>
</dbReference>
<reference evidence="2 3" key="1">
    <citation type="journal article" date="2018" name="Front. Plant Sci.">
        <title>Red Clover (Trifolium pratense) and Zigzag Clover (T. medium) - A Picture of Genomic Similarities and Differences.</title>
        <authorList>
            <person name="Dluhosova J."/>
            <person name="Istvanek J."/>
            <person name="Nedelnik J."/>
            <person name="Repkova J."/>
        </authorList>
    </citation>
    <scope>NUCLEOTIDE SEQUENCE [LARGE SCALE GENOMIC DNA]</scope>
    <source>
        <strain evidence="3">cv. 10/8</strain>
        <tissue evidence="2">Leaf</tissue>
    </source>
</reference>
<sequence length="63" mass="7054">VSSVKLAPLFVEPDSRLGDFGFVTFVNKEDAERAMEELNASGPRGRDKRTLKLDWVSNLKKST</sequence>
<comment type="caution">
    <text evidence="2">The sequence shown here is derived from an EMBL/GenBank/DDBJ whole genome shotgun (WGS) entry which is preliminary data.</text>
</comment>
<dbReference type="SUPFAM" id="SSF54928">
    <property type="entry name" value="RNA-binding domain, RBD"/>
    <property type="match status" value="1"/>
</dbReference>
<dbReference type="InterPro" id="IPR035979">
    <property type="entry name" value="RBD_domain_sf"/>
</dbReference>
<proteinExistence type="predicted"/>
<keyword evidence="2" id="KW-0396">Initiation factor</keyword>
<keyword evidence="3" id="KW-1185">Reference proteome</keyword>
<feature type="domain" description="RRM" evidence="1">
    <location>
        <begin position="13"/>
        <end position="45"/>
    </location>
</feature>
<keyword evidence="2" id="KW-0648">Protein biosynthesis</keyword>